<feature type="domain" description="Endonuclease/exonuclease/phosphatase" evidence="1">
    <location>
        <begin position="91"/>
        <end position="272"/>
    </location>
</feature>
<dbReference type="EMBL" id="BAAAYK010000038">
    <property type="protein sequence ID" value="GAA3364572.1"/>
    <property type="molecule type" value="Genomic_DNA"/>
</dbReference>
<dbReference type="InterPro" id="IPR005135">
    <property type="entry name" value="Endo/exonuclease/phosphatase"/>
</dbReference>
<organism evidence="2 3">
    <name type="scientific">Saccharopolyspora gregorii</name>
    <dbReference type="NCBI Taxonomy" id="33914"/>
    <lineage>
        <taxon>Bacteria</taxon>
        <taxon>Bacillati</taxon>
        <taxon>Actinomycetota</taxon>
        <taxon>Actinomycetes</taxon>
        <taxon>Pseudonocardiales</taxon>
        <taxon>Pseudonocardiaceae</taxon>
        <taxon>Saccharopolyspora</taxon>
    </lineage>
</organism>
<gene>
    <name evidence="2" type="ORF">GCM10020366_60970</name>
</gene>
<dbReference type="InterPro" id="IPR036691">
    <property type="entry name" value="Endo/exonu/phosph_ase_sf"/>
</dbReference>
<comment type="caution">
    <text evidence="2">The sequence shown here is derived from an EMBL/GenBank/DDBJ whole genome shotgun (WGS) entry which is preliminary data.</text>
</comment>
<proteinExistence type="predicted"/>
<keyword evidence="3" id="KW-1185">Reference proteome</keyword>
<dbReference type="Pfam" id="PF03372">
    <property type="entry name" value="Exo_endo_phos"/>
    <property type="match status" value="1"/>
</dbReference>
<accession>A0ABP6S096</accession>
<reference evidence="3" key="1">
    <citation type="journal article" date="2019" name="Int. J. Syst. Evol. Microbiol.">
        <title>The Global Catalogue of Microorganisms (GCM) 10K type strain sequencing project: providing services to taxonomists for standard genome sequencing and annotation.</title>
        <authorList>
            <consortium name="The Broad Institute Genomics Platform"/>
            <consortium name="The Broad Institute Genome Sequencing Center for Infectious Disease"/>
            <person name="Wu L."/>
            <person name="Ma J."/>
        </authorList>
    </citation>
    <scope>NUCLEOTIDE SEQUENCE [LARGE SCALE GENOMIC DNA]</scope>
    <source>
        <strain evidence="3">JCM 9687</strain>
    </source>
</reference>
<dbReference type="RefSeq" id="WP_344930982.1">
    <property type="nucleotide sequence ID" value="NZ_BAAAYK010000038.1"/>
</dbReference>
<dbReference type="Proteomes" id="UP001500483">
    <property type="component" value="Unassembled WGS sequence"/>
</dbReference>
<evidence type="ECO:0000259" key="1">
    <source>
        <dbReference type="Pfam" id="PF03372"/>
    </source>
</evidence>
<dbReference type="Gene3D" id="3.60.10.10">
    <property type="entry name" value="Endonuclease/exonuclease/phosphatase"/>
    <property type="match status" value="1"/>
</dbReference>
<name>A0ABP6S096_9PSEU</name>
<evidence type="ECO:0000313" key="2">
    <source>
        <dbReference type="EMBL" id="GAA3364572.1"/>
    </source>
</evidence>
<sequence length="281" mass="28528">MTDDRTPCPRSTTPPAARRLAVAGALLACAGFALPVLTGSTAAARPGPERPAPERAAPGGAPLDVLQLNLCHRDADGCAGDDDTAVRSGIAAIRQRGPDVVTLNEVCAHDITTMSRDTGYRAEFAPELTGDAPVRCADGRGDHGVAVLTHPDLGASDGAVVERGFAAQDAGPTRRVLLCVPFPALSACTAQLSPADPAVARRQCAELVGAATGTGRPAVVGGDLNLTAEADVRGCLPANWSHAGDGAVQHVLADTGFTFVRSENLPVDGSSHPGLLAELTG</sequence>
<dbReference type="SUPFAM" id="SSF56219">
    <property type="entry name" value="DNase I-like"/>
    <property type="match status" value="1"/>
</dbReference>
<protein>
    <recommendedName>
        <fullName evidence="1">Endonuclease/exonuclease/phosphatase domain-containing protein</fullName>
    </recommendedName>
</protein>
<evidence type="ECO:0000313" key="3">
    <source>
        <dbReference type="Proteomes" id="UP001500483"/>
    </source>
</evidence>